<evidence type="ECO:0000313" key="3">
    <source>
        <dbReference type="Proteomes" id="UP000190092"/>
    </source>
</evidence>
<keyword evidence="3" id="KW-1185">Reference proteome</keyword>
<dbReference type="NCBIfam" id="NF041267">
    <property type="entry name" value="relax_RlxS"/>
    <property type="match status" value="1"/>
</dbReference>
<dbReference type="InterPro" id="IPR021795">
    <property type="entry name" value="DUF3363"/>
</dbReference>
<dbReference type="Proteomes" id="UP000190092">
    <property type="component" value="Unassembled WGS sequence"/>
</dbReference>
<dbReference type="Pfam" id="PF11843">
    <property type="entry name" value="DUF3363"/>
    <property type="match status" value="1"/>
</dbReference>
<dbReference type="STRING" id="225324.SAMN02745126_04425"/>
<reference evidence="3" key="1">
    <citation type="submission" date="2017-02" db="EMBL/GenBank/DDBJ databases">
        <authorList>
            <person name="Varghese N."/>
            <person name="Submissions S."/>
        </authorList>
    </citation>
    <scope>NUCLEOTIDE SEQUENCE [LARGE SCALE GENOMIC DNA]</scope>
    <source>
        <strain evidence="3">ATCC 27094</strain>
    </source>
</reference>
<dbReference type="EMBL" id="FUWJ01000007">
    <property type="protein sequence ID" value="SKA24643.1"/>
    <property type="molecule type" value="Genomic_DNA"/>
</dbReference>
<feature type="domain" description="MobA/VirD2-like nuclease" evidence="1">
    <location>
        <begin position="139"/>
        <end position="194"/>
    </location>
</feature>
<organism evidence="2 3">
    <name type="scientific">Enhydrobacter aerosaccus</name>
    <dbReference type="NCBI Taxonomy" id="225324"/>
    <lineage>
        <taxon>Bacteria</taxon>
        <taxon>Pseudomonadati</taxon>
        <taxon>Pseudomonadota</taxon>
        <taxon>Alphaproteobacteria</taxon>
        <taxon>Hyphomicrobiales</taxon>
        <taxon>Enhydrobacter</taxon>
    </lineage>
</organism>
<gene>
    <name evidence="2" type="ORF">SAMN02745126_04425</name>
</gene>
<evidence type="ECO:0000313" key="2">
    <source>
        <dbReference type="EMBL" id="SKA24643.1"/>
    </source>
</evidence>
<name>A0A1T4S8S5_9HYPH</name>
<protein>
    <submittedName>
        <fullName evidence="2">Type IV secretory pathway, VirD2 components (Relaxase)</fullName>
    </submittedName>
</protein>
<dbReference type="InterPro" id="IPR005094">
    <property type="entry name" value="Endonuclease_MobA/VirD2"/>
</dbReference>
<accession>A0A1T4S8S5</accession>
<sequence>MKLPVIHDREFEPRLGRIGNRGVRSAFLRNVAQTVARAGGRKHAPSRRTSQLGQLGRGAGVGRVLGARDRYAAFRRRRVVVKTRLIKHAGRGTTSARAHLRYLQRDGVTREGLPGNLYDADHDRADSNALLERCEGDRHQFRFIVAAEDAIEYADLKDFTRRLMQQMEQDLGSKLDWVAVDHHNTGHPHTHIVLRGKDDRGRDLIIAREYLSHGMRERAAEIVSLDLGPRSDREIEARLRAEVEQQRFTSLDRSLLNEVDEQGLLRSGTTVGDAFRQTLRAGRLQKLRHLGLAQEVGPGQWKLASGLEPVLRRLGERGDIIKTLHHELARQGLARSAADYVIYEPAENNAQRLVGRVVARGLSDELNDRRYVIVDGVDGRTHYVDIGQAGEAEPIPVGGIVAIEPKRAEPRAVDRTVAEIAAAHGGRYSVDLHLRHDPTARETFAQAHVRRLEAMRRAGVDVTREKDGTWIVAPDHLDCAAAFERVQARRTPIVIDTLSTVPLERQGVAEGATWLDRQLLANTPTITRDAGFGHEVREALARRRQWLIEQGLARAEQDRIIYRANLLGLLRRRELASIGAQLSTELGVPYTEARPDEHIEGTYLRRVDLVSGRFALITKSFELTLVPWRPVLDHHLGKEVSGMSRGETISWSIGRQRRGPSL</sequence>
<dbReference type="RefSeq" id="WP_218191206.1">
    <property type="nucleotide sequence ID" value="NZ_FUWJ01000007.1"/>
</dbReference>
<dbReference type="AlphaFoldDB" id="A0A1T4S8S5"/>
<proteinExistence type="predicted"/>
<evidence type="ECO:0000259" key="1">
    <source>
        <dbReference type="Pfam" id="PF03432"/>
    </source>
</evidence>
<dbReference type="Pfam" id="PF03432">
    <property type="entry name" value="Relaxase"/>
    <property type="match status" value="1"/>
</dbReference>